<dbReference type="GO" id="GO:0015969">
    <property type="term" value="P:guanosine tetraphosphate metabolic process"/>
    <property type="evidence" value="ECO:0007669"/>
    <property type="project" value="InterPro"/>
</dbReference>
<keyword evidence="3" id="KW-0808">Transferase</keyword>
<dbReference type="SUPFAM" id="SSF109604">
    <property type="entry name" value="HD-domain/PDEase-like"/>
    <property type="match status" value="1"/>
</dbReference>
<dbReference type="InterPro" id="IPR012675">
    <property type="entry name" value="Beta-grasp_dom_sf"/>
</dbReference>
<dbReference type="Pfam" id="PF04607">
    <property type="entry name" value="RelA_SpoT"/>
    <property type="match status" value="1"/>
</dbReference>
<dbReference type="FunFam" id="1.10.3210.10:FF:000001">
    <property type="entry name" value="GTP pyrophosphokinase RelA"/>
    <property type="match status" value="1"/>
</dbReference>
<dbReference type="InterPro" id="IPR033655">
    <property type="entry name" value="TGS_RelA/SpoT"/>
</dbReference>
<keyword evidence="3" id="KW-0418">Kinase</keyword>
<dbReference type="InterPro" id="IPR007685">
    <property type="entry name" value="RelA_SpoT"/>
</dbReference>
<keyword evidence="4" id="KW-1185">Reference proteome</keyword>
<dbReference type="Pfam" id="PF13328">
    <property type="entry name" value="HD_4"/>
    <property type="match status" value="1"/>
</dbReference>
<proteinExistence type="inferred from homology"/>
<sequence length="744" mass="85769">MNETVHISEEQQIKKQFEELLKVCPRCRTAEGLKLVQKAFDLANEAHKGVRRKSGELYIFHPLSVARIVAEEIGLGSKGVAAALLHDVVEDSEYTIDDIESIFGEKVAGIVDGLTKLEGVVDQTRSKQAENFRKLLLTMVEDIRVILIKLADRLHNMRTLDSMPEHKRLKIAGETLYLYAPLAHRLGLYSIKSELEDLAFKYEHPKIFQEISAKLEDYQVRTKSLITQFSLPIIERLSNEGYEFDIKGRPKSIYSIWQKMQKKQIPFEEVYDLLAIRIVFKPKPEIPEKAQCWTIYSLITDIYKPKPDRLRDWVSTPKANGYEALHATVMGPEGKWIEIQIRTERMDEIAEKGFAAHWKYKGTNDKESELDNWLQRIREVLNNPESDSLEFLDDFKLNLFSQEIMIFTPKGEVKVMPKGATALDLAFEIHTDLGYKCIGAKVNYKLVPLSYELKSGDQVEILTSEKQTPKYEWINFVTTAKAKTRIKDAFKKERKVIIQKGEKKLEEALNEKKLTINAKILKKLLNYYNLAGKEELYFRIGKGTIKLDNLHKILSDKTANKWVRYWRLSFGKNKDKNLTRKKIVGKDGKKTQMVVSDDMEKEEYTIAPCCNPIPGDDVVGYLDENDKLILHSRKCPVAIRLMSSQGNRIVSAQWESHKILSFLAIINLSGIDQIGIVSKITKVISEDQTVNMRSIHVESHDGIFEGTIYLYIYNTEDLNNLIYNLMKIKGVYNVTRQERIHTNW</sequence>
<evidence type="ECO:0000313" key="3">
    <source>
        <dbReference type="EMBL" id="SFE08803.1"/>
    </source>
</evidence>
<reference evidence="3 4" key="1">
    <citation type="submission" date="2016-10" db="EMBL/GenBank/DDBJ databases">
        <authorList>
            <person name="de Groot N.N."/>
        </authorList>
    </citation>
    <scope>NUCLEOTIDE SEQUENCE [LARGE SCALE GENOMIC DNA]</scope>
    <source>
        <strain evidence="3 4">DSM 19012</strain>
    </source>
</reference>
<dbReference type="CDD" id="cd05399">
    <property type="entry name" value="NT_Rel-Spo_like"/>
    <property type="match status" value="1"/>
</dbReference>
<dbReference type="Pfam" id="PF19296">
    <property type="entry name" value="RelA_AH_RIS"/>
    <property type="match status" value="1"/>
</dbReference>
<dbReference type="InterPro" id="IPR012676">
    <property type="entry name" value="TGS-like"/>
</dbReference>
<dbReference type="InterPro" id="IPR004811">
    <property type="entry name" value="RelA/Spo_fam"/>
</dbReference>
<gene>
    <name evidence="3" type="ORF">SAMN05444380_106102</name>
</gene>
<dbReference type="PANTHER" id="PTHR21262">
    <property type="entry name" value="GUANOSINE-3',5'-BIS DIPHOSPHATE 3'-PYROPHOSPHOHYDROLASE"/>
    <property type="match status" value="1"/>
</dbReference>
<dbReference type="SMART" id="SM00954">
    <property type="entry name" value="RelA_SpoT"/>
    <property type="match status" value="1"/>
</dbReference>
<dbReference type="InParanoid" id="A0A1I1XSM4"/>
<dbReference type="CDD" id="cd01668">
    <property type="entry name" value="TGS_RSH"/>
    <property type="match status" value="1"/>
</dbReference>
<dbReference type="eggNOG" id="COG0317">
    <property type="taxonomic scope" value="Bacteria"/>
</dbReference>
<dbReference type="PANTHER" id="PTHR21262:SF31">
    <property type="entry name" value="GTP PYROPHOSPHOKINASE"/>
    <property type="match status" value="1"/>
</dbReference>
<dbReference type="InterPro" id="IPR003607">
    <property type="entry name" value="HD/PDEase_dom"/>
</dbReference>
<comment type="function">
    <text evidence="1">In eubacteria ppGpp (guanosine 3'-diphosphate 5'-diphosphate) is a mediator of the stringent response that coordinates a variety of cellular activities in response to changes in nutritional abundance.</text>
</comment>
<dbReference type="RefSeq" id="WP_010527368.1">
    <property type="nucleotide sequence ID" value="NZ_AFSL01000041.1"/>
</dbReference>
<dbReference type="InterPro" id="IPR045865">
    <property type="entry name" value="ACT-like_dom_sf"/>
</dbReference>
<dbReference type="SUPFAM" id="SSF81301">
    <property type="entry name" value="Nucleotidyltransferase"/>
    <property type="match status" value="1"/>
</dbReference>
<dbReference type="STRING" id="385682.SAMN05444380_106102"/>
<evidence type="ECO:0000259" key="2">
    <source>
        <dbReference type="PROSITE" id="PS51880"/>
    </source>
</evidence>
<dbReference type="SUPFAM" id="SSF55021">
    <property type="entry name" value="ACT-like"/>
    <property type="match status" value="1"/>
</dbReference>
<dbReference type="InterPro" id="IPR002912">
    <property type="entry name" value="ACT_dom"/>
</dbReference>
<dbReference type="FunCoup" id="A0A1I1XSM4">
    <property type="interactions" value="471"/>
</dbReference>
<dbReference type="Gene3D" id="3.30.70.260">
    <property type="match status" value="1"/>
</dbReference>
<organism evidence="3 4">
    <name type="scientific">Thermophagus xiamenensis</name>
    <dbReference type="NCBI Taxonomy" id="385682"/>
    <lineage>
        <taxon>Bacteria</taxon>
        <taxon>Pseudomonadati</taxon>
        <taxon>Bacteroidota</taxon>
        <taxon>Bacteroidia</taxon>
        <taxon>Marinilabiliales</taxon>
        <taxon>Marinilabiliaceae</taxon>
        <taxon>Thermophagus</taxon>
    </lineage>
</organism>
<evidence type="ECO:0000256" key="1">
    <source>
        <dbReference type="RuleBase" id="RU003847"/>
    </source>
</evidence>
<dbReference type="CDD" id="cd00077">
    <property type="entry name" value="HDc"/>
    <property type="match status" value="1"/>
</dbReference>
<dbReference type="InterPro" id="IPR004095">
    <property type="entry name" value="TGS"/>
</dbReference>
<dbReference type="OrthoDB" id="9805041at2"/>
<dbReference type="PROSITE" id="PS51880">
    <property type="entry name" value="TGS"/>
    <property type="match status" value="1"/>
</dbReference>
<dbReference type="SMART" id="SM00471">
    <property type="entry name" value="HDc"/>
    <property type="match status" value="1"/>
</dbReference>
<dbReference type="Gene3D" id="3.30.460.10">
    <property type="entry name" value="Beta Polymerase, domain 2"/>
    <property type="match status" value="1"/>
</dbReference>
<dbReference type="EMBL" id="FONA01000006">
    <property type="protein sequence ID" value="SFE08803.1"/>
    <property type="molecule type" value="Genomic_DNA"/>
</dbReference>
<dbReference type="GO" id="GO:0016301">
    <property type="term" value="F:kinase activity"/>
    <property type="evidence" value="ECO:0007669"/>
    <property type="project" value="UniProtKB-KW"/>
</dbReference>
<dbReference type="NCBIfam" id="TIGR00691">
    <property type="entry name" value="spoT_relA"/>
    <property type="match status" value="1"/>
</dbReference>
<dbReference type="Proteomes" id="UP000181976">
    <property type="component" value="Unassembled WGS sequence"/>
</dbReference>
<evidence type="ECO:0000313" key="4">
    <source>
        <dbReference type="Proteomes" id="UP000181976"/>
    </source>
</evidence>
<dbReference type="InterPro" id="IPR043519">
    <property type="entry name" value="NT_sf"/>
</dbReference>
<feature type="domain" description="TGS" evidence="2">
    <location>
        <begin position="402"/>
        <end position="463"/>
    </location>
</feature>
<dbReference type="FunFam" id="3.10.20.30:FF:000002">
    <property type="entry name" value="GTP pyrophosphokinase (RelA/SpoT)"/>
    <property type="match status" value="1"/>
</dbReference>
<dbReference type="InterPro" id="IPR045600">
    <property type="entry name" value="RelA/SpoT_AH_RIS"/>
</dbReference>
<dbReference type="SUPFAM" id="SSF81271">
    <property type="entry name" value="TGS-like"/>
    <property type="match status" value="1"/>
</dbReference>
<dbReference type="Gene3D" id="1.10.3210.10">
    <property type="entry name" value="Hypothetical protein af1432"/>
    <property type="match status" value="1"/>
</dbReference>
<dbReference type="Pfam" id="PF13291">
    <property type="entry name" value="ACT_4"/>
    <property type="match status" value="1"/>
</dbReference>
<dbReference type="AlphaFoldDB" id="A0A1I1XSM4"/>
<accession>A0A1I1XSM4</accession>
<name>A0A1I1XSM4_9BACT</name>
<dbReference type="Gene3D" id="3.10.20.30">
    <property type="match status" value="1"/>
</dbReference>
<dbReference type="Pfam" id="PF02824">
    <property type="entry name" value="TGS"/>
    <property type="match status" value="1"/>
</dbReference>
<protein>
    <submittedName>
        <fullName evidence="3">GTP pyrophosphokinase</fullName>
    </submittedName>
</protein>
<comment type="similarity">
    <text evidence="1">Belongs to the relA/spoT family.</text>
</comment>
<dbReference type="GO" id="GO:0005886">
    <property type="term" value="C:plasma membrane"/>
    <property type="evidence" value="ECO:0007669"/>
    <property type="project" value="TreeGrafter"/>
</dbReference>